<dbReference type="EMBL" id="OV170221">
    <property type="protein sequence ID" value="CAH0713397.1"/>
    <property type="molecule type" value="Genomic_DNA"/>
</dbReference>
<feature type="signal peptide" evidence="2">
    <location>
        <begin position="1"/>
        <end position="19"/>
    </location>
</feature>
<feature type="region of interest" description="Disordered" evidence="1">
    <location>
        <begin position="108"/>
        <end position="240"/>
    </location>
</feature>
<feature type="region of interest" description="Disordered" evidence="1">
    <location>
        <begin position="739"/>
        <end position="778"/>
    </location>
</feature>
<feature type="region of interest" description="Disordered" evidence="1">
    <location>
        <begin position="288"/>
        <end position="320"/>
    </location>
</feature>
<feature type="compositionally biased region" description="Low complexity" evidence="1">
    <location>
        <begin position="210"/>
        <end position="224"/>
    </location>
</feature>
<evidence type="ECO:0000313" key="3">
    <source>
        <dbReference type="EMBL" id="CAH0713397.1"/>
    </source>
</evidence>
<organism evidence="3 4">
    <name type="scientific">Brenthis ino</name>
    <name type="common">lesser marbled fritillary</name>
    <dbReference type="NCBI Taxonomy" id="405034"/>
    <lineage>
        <taxon>Eukaryota</taxon>
        <taxon>Metazoa</taxon>
        <taxon>Ecdysozoa</taxon>
        <taxon>Arthropoda</taxon>
        <taxon>Hexapoda</taxon>
        <taxon>Insecta</taxon>
        <taxon>Pterygota</taxon>
        <taxon>Neoptera</taxon>
        <taxon>Endopterygota</taxon>
        <taxon>Lepidoptera</taxon>
        <taxon>Glossata</taxon>
        <taxon>Ditrysia</taxon>
        <taxon>Papilionoidea</taxon>
        <taxon>Nymphalidae</taxon>
        <taxon>Heliconiinae</taxon>
        <taxon>Argynnini</taxon>
        <taxon>Brenthis</taxon>
    </lineage>
</organism>
<dbReference type="AlphaFoldDB" id="A0A8J9VLA1"/>
<feature type="compositionally biased region" description="Polar residues" evidence="1">
    <location>
        <begin position="152"/>
        <end position="161"/>
    </location>
</feature>
<evidence type="ECO:0000256" key="2">
    <source>
        <dbReference type="SAM" id="SignalP"/>
    </source>
</evidence>
<feature type="compositionally biased region" description="Polar residues" evidence="1">
    <location>
        <begin position="118"/>
        <end position="140"/>
    </location>
</feature>
<protein>
    <submittedName>
        <fullName evidence="3">Uncharacterized protein</fullName>
    </submittedName>
</protein>
<feature type="compositionally biased region" description="Basic and acidic residues" evidence="1">
    <location>
        <begin position="758"/>
        <end position="778"/>
    </location>
</feature>
<feature type="region of interest" description="Disordered" evidence="1">
    <location>
        <begin position="398"/>
        <end position="417"/>
    </location>
</feature>
<feature type="compositionally biased region" description="Polar residues" evidence="1">
    <location>
        <begin position="168"/>
        <end position="207"/>
    </location>
</feature>
<gene>
    <name evidence="3" type="ORF">BINO364_LOCUS562</name>
</gene>
<keyword evidence="4" id="KW-1185">Reference proteome</keyword>
<evidence type="ECO:0000313" key="4">
    <source>
        <dbReference type="Proteomes" id="UP000838878"/>
    </source>
</evidence>
<dbReference type="Proteomes" id="UP000838878">
    <property type="component" value="Chromosome 1"/>
</dbReference>
<name>A0A8J9VLA1_9NEOP</name>
<accession>A0A8J9VLA1</accession>
<feature type="chain" id="PRO_5035436085" evidence="2">
    <location>
        <begin position="20"/>
        <end position="778"/>
    </location>
</feature>
<feature type="non-terminal residue" evidence="3">
    <location>
        <position position="778"/>
    </location>
</feature>
<dbReference type="OrthoDB" id="6922939at2759"/>
<keyword evidence="2" id="KW-0732">Signal</keyword>
<reference evidence="3" key="1">
    <citation type="submission" date="2021-12" db="EMBL/GenBank/DDBJ databases">
        <authorList>
            <person name="Martin H S."/>
        </authorList>
    </citation>
    <scope>NUCLEOTIDE SEQUENCE</scope>
</reference>
<feature type="compositionally biased region" description="Polar residues" evidence="1">
    <location>
        <begin position="288"/>
        <end position="311"/>
    </location>
</feature>
<sequence length="778" mass="82329">MAWLTRVFILLVCVSVVKCHVFFGQHQHHALHHISELPQVISSIIKQSLDHSFLQNFHEKHKPELIGDGGYQSGIGNNGKPQGLSDLDFNFKPSDIFSGNLFGSQEFIGEGNDGSGNIGSQEPGESSSNEGSYMQNSADSTGPVAPSGEIYNDSQIPNSGINIDIPNDASQGDNGGNLNTNNETPSQDNVNNGSTSEDINARINENNGIGDVDGSDSGVAQSSGPGIATNIDGQGPFVPSSVGLDGNIRENKQNTLNSLSETPKANVNINLNVSGDVLDSVNAHVNVPNSLKSQNTSTEVATLDPKNSTLDVNKPEGQINNSDLAVDVEGQKLNRESAPFQNSDNLKVEGEVHSNNLDTNSKQSLNDTKEPVNGLQLAKENESNQDDKLNEAKEKIQKQKINVNNMGASQSPNQSDRNDIGNGQFLYAINIAPALTSSNQESYVPPATSVNTGQQANYVANNAQNVPVSGQSSTPVQYVVQNPSNTGSNIVPNSNVVYSSPSGGTSSGYTMVNVPYSENNPGQVLYNLPASYQGGQSNGYYQVNNNPSPQAYYTVQLSNGQTALVPVTSGQMYTSGHNNGQGQVMIPSNSQQYVVSNGQPIQSNGQVLVSNNGQQYIPSNGNGNGHVFVSSNGQQYVLANSQPDQGNAQIVVPSNSQQYIQSNEQPANGPVMVSNGQNYVPNGQVSVPWSGGQGTVQNSGQVYVPLNQNPQNNMVAVPSGSLVNVGGDSNSVPLIVLQGFKDKGEPSSSPSTSVEELEQSKDKINDEKSDVGAKKNKD</sequence>
<proteinExistence type="predicted"/>
<evidence type="ECO:0000256" key="1">
    <source>
        <dbReference type="SAM" id="MobiDB-lite"/>
    </source>
</evidence>
<feature type="compositionally biased region" description="Polar residues" evidence="1">
    <location>
        <begin position="399"/>
        <end position="415"/>
    </location>
</feature>